<dbReference type="RefSeq" id="WP_135642918.1">
    <property type="nucleotide sequence ID" value="NZ_RQER01000002.1"/>
</dbReference>
<dbReference type="Proteomes" id="UP000297273">
    <property type="component" value="Unassembled WGS sequence"/>
</dbReference>
<evidence type="ECO:0000313" key="5">
    <source>
        <dbReference type="Proteomes" id="UP000297273"/>
    </source>
</evidence>
<dbReference type="AlphaFoldDB" id="A0A5F1ZY84"/>
<feature type="domain" description="Phage protein Gp138 N-terminal" evidence="2">
    <location>
        <begin position="22"/>
        <end position="117"/>
    </location>
</feature>
<sequence length="218" mass="23694">MSFAELLDRYTDKKGRSIQLGMVCKIESFDASSMRADVLPMVREKNELDDSFDYPVIPGIPVEYVQIGQGCYIKPFYQRGDFVWVGFSTFDTSSSLQGSKQEVKPDSKIFGLENACVLGAIAKQGWEEPQNLIKFEDNKLTLKVGNTELSLGSDGVKITGNLSVPNDEISGHVVKEKTSESSTAVSIGDIKTTFNTHTHLSSAPGSSTGTPNSQIGTP</sequence>
<accession>A0A5F1ZY84</accession>
<reference evidence="4" key="1">
    <citation type="submission" date="2018-10" db="EMBL/GenBank/DDBJ databases">
        <authorList>
            <person name="Vincent A.T."/>
            <person name="Schiettekatte O."/>
            <person name="Bourhy P."/>
            <person name="Veyrier F.J."/>
            <person name="Picardeau M."/>
        </authorList>
    </citation>
    <scope>NUCLEOTIDE SEQUENCE</scope>
    <source>
        <strain evidence="4">201702690</strain>
    </source>
</reference>
<keyword evidence="5" id="KW-1185">Reference proteome</keyword>
<organism evidence="3 6">
    <name type="scientific">Leptospira langatensis</name>
    <dbReference type="NCBI Taxonomy" id="2484983"/>
    <lineage>
        <taxon>Bacteria</taxon>
        <taxon>Pseudomonadati</taxon>
        <taxon>Spirochaetota</taxon>
        <taxon>Spirochaetia</taxon>
        <taxon>Leptospirales</taxon>
        <taxon>Leptospiraceae</taxon>
        <taxon>Leptospira</taxon>
    </lineage>
</organism>
<evidence type="ECO:0000256" key="1">
    <source>
        <dbReference type="SAM" id="MobiDB-lite"/>
    </source>
</evidence>
<evidence type="ECO:0000313" key="6">
    <source>
        <dbReference type="Proteomes" id="UP000297946"/>
    </source>
</evidence>
<dbReference type="OrthoDB" id="326517at2"/>
<evidence type="ECO:0000313" key="4">
    <source>
        <dbReference type="EMBL" id="TGL43648.1"/>
    </source>
</evidence>
<reference evidence="5 6" key="2">
    <citation type="journal article" date="2019" name="PLoS Negl. Trop. Dis.">
        <title>Revisiting the worldwide diversity of Leptospira species in the environment.</title>
        <authorList>
            <person name="Vincent A.T."/>
            <person name="Schiettekatte O."/>
            <person name="Bourhy P."/>
            <person name="Veyrier F.J."/>
            <person name="Picardeau M."/>
        </authorList>
    </citation>
    <scope>NUCLEOTIDE SEQUENCE [LARGE SCALE GENOMIC DNA]</scope>
    <source>
        <strain evidence="5">201702690</strain>
        <strain evidence="3 6">SSW18</strain>
    </source>
</reference>
<protein>
    <recommendedName>
        <fullName evidence="2">Phage protein Gp138 N-terminal domain-containing protein</fullName>
    </recommendedName>
</protein>
<dbReference type="InterPro" id="IPR041599">
    <property type="entry name" value="Gp138_N"/>
</dbReference>
<name>A0A5F1ZY84_9LEPT</name>
<dbReference type="Gene3D" id="2.40.50.230">
    <property type="entry name" value="Gp5 N-terminal domain"/>
    <property type="match status" value="1"/>
</dbReference>
<evidence type="ECO:0000313" key="3">
    <source>
        <dbReference type="EMBL" id="TGK04168.1"/>
    </source>
</evidence>
<gene>
    <name evidence="3" type="ORF">EHO57_03430</name>
    <name evidence="4" type="ORF">EHQ53_03200</name>
</gene>
<comment type="caution">
    <text evidence="3">The sequence shown here is derived from an EMBL/GenBank/DDBJ whole genome shotgun (WGS) entry which is preliminary data.</text>
</comment>
<proteinExistence type="predicted"/>
<evidence type="ECO:0000259" key="2">
    <source>
        <dbReference type="Pfam" id="PF18352"/>
    </source>
</evidence>
<dbReference type="InterPro" id="IPR037026">
    <property type="entry name" value="Vgr_OB-fold_dom_sf"/>
</dbReference>
<dbReference type="EMBL" id="RQGC01000001">
    <property type="protein sequence ID" value="TGL43648.1"/>
    <property type="molecule type" value="Genomic_DNA"/>
</dbReference>
<dbReference type="EMBL" id="RQER01000002">
    <property type="protein sequence ID" value="TGK04168.1"/>
    <property type="molecule type" value="Genomic_DNA"/>
</dbReference>
<dbReference type="Pfam" id="PF18352">
    <property type="entry name" value="Gp138_N"/>
    <property type="match status" value="1"/>
</dbReference>
<feature type="region of interest" description="Disordered" evidence="1">
    <location>
        <begin position="196"/>
        <end position="218"/>
    </location>
</feature>
<dbReference type="Proteomes" id="UP000297946">
    <property type="component" value="Unassembled WGS sequence"/>
</dbReference>